<reference evidence="2" key="1">
    <citation type="submission" date="2015-01" db="EMBL/GenBank/DDBJ databases">
        <authorList>
            <person name="MANFREDI Pablo"/>
        </authorList>
    </citation>
    <scope>NUCLEOTIDE SEQUENCE [LARGE SCALE GENOMIC DNA]</scope>
    <source>
        <strain evidence="2">Cc11</strain>
    </source>
</reference>
<gene>
    <name evidence="1" type="ORF">CCAN11_1820014</name>
</gene>
<organism evidence="1 2">
    <name type="scientific">Capnocytophaga canimorsus</name>
    <dbReference type="NCBI Taxonomy" id="28188"/>
    <lineage>
        <taxon>Bacteria</taxon>
        <taxon>Pseudomonadati</taxon>
        <taxon>Bacteroidota</taxon>
        <taxon>Flavobacteriia</taxon>
        <taxon>Flavobacteriales</taxon>
        <taxon>Flavobacteriaceae</taxon>
        <taxon>Capnocytophaga</taxon>
    </lineage>
</organism>
<sequence>MYCLRGVYMISKVVNTIIDMAKSELTKKTFNRFKRIDPFSSKVSSSINTKRYLLSNFRFKYFRFVSLSFPINAFYTNKKQNYKKYQTNQNLSIDFAA</sequence>
<dbReference type="EMBL" id="CDOK01000093">
    <property type="protein sequence ID" value="CEN48839.1"/>
    <property type="molecule type" value="Genomic_DNA"/>
</dbReference>
<proteinExistence type="predicted"/>
<name>A0A0B7IDR5_9FLAO</name>
<evidence type="ECO:0000313" key="2">
    <source>
        <dbReference type="Proteomes" id="UP000039370"/>
    </source>
</evidence>
<dbReference type="Proteomes" id="UP000039370">
    <property type="component" value="Unassembled WGS sequence"/>
</dbReference>
<accession>A0A0B7IDR5</accession>
<evidence type="ECO:0000313" key="1">
    <source>
        <dbReference type="EMBL" id="CEN48839.1"/>
    </source>
</evidence>
<dbReference type="AlphaFoldDB" id="A0A0B7IDR5"/>
<protein>
    <submittedName>
        <fullName evidence="1">Uncharacterized protein</fullName>
    </submittedName>
</protein>